<feature type="transmembrane region" description="Helical" evidence="1">
    <location>
        <begin position="198"/>
        <end position="221"/>
    </location>
</feature>
<dbReference type="RefSeq" id="WP_316701553.1">
    <property type="nucleotide sequence ID" value="NZ_CP136336.1"/>
</dbReference>
<sequence length="256" mass="26336">MLALKLLLVPTFLLMLSLAGRRWGPQVAGWLAGLPVVTGPILFFLAVERGTGFASSAATLSLSAVLASVSFSLAFAHAGLRGRWWPALLAGLVSWAVMATLLARWPLPLGWALALALGTLWMAARLFPAEALQPSARTTGRGELLLRMATGAGLTVGVTAAAAALGPAWSGLLAVFPVLGIVLAVFSHRSQGGGFAAALLRAMATGLYAFVAFCFVLALALPGWGTGRAFAAAVAASLAVQVATRGRVAVQRPRPT</sequence>
<reference evidence="2 3" key="1">
    <citation type="submission" date="2023-10" db="EMBL/GenBank/DDBJ databases">
        <title>Bacteria for the degradation of biodegradable plastic PBAT(Polybutylene adipate terephthalate).</title>
        <authorList>
            <person name="Weon H.-Y."/>
            <person name="Yeon J."/>
        </authorList>
    </citation>
    <scope>NUCLEOTIDE SEQUENCE [LARGE SCALE GENOMIC DNA]</scope>
    <source>
        <strain evidence="2 3">SBD 7-3</strain>
    </source>
</reference>
<dbReference type="EMBL" id="CP136336">
    <property type="protein sequence ID" value="WOB08718.1"/>
    <property type="molecule type" value="Genomic_DNA"/>
</dbReference>
<keyword evidence="1" id="KW-1133">Transmembrane helix</keyword>
<gene>
    <name evidence="2" type="ORF">RXV79_01370</name>
</gene>
<evidence type="ECO:0000313" key="2">
    <source>
        <dbReference type="EMBL" id="WOB08718.1"/>
    </source>
</evidence>
<feature type="transmembrane region" description="Helical" evidence="1">
    <location>
        <begin position="168"/>
        <end position="186"/>
    </location>
</feature>
<dbReference type="Proteomes" id="UP001303946">
    <property type="component" value="Chromosome"/>
</dbReference>
<keyword evidence="3" id="KW-1185">Reference proteome</keyword>
<feature type="transmembrane region" description="Helical" evidence="1">
    <location>
        <begin position="29"/>
        <end position="47"/>
    </location>
</feature>
<keyword evidence="1" id="KW-0472">Membrane</keyword>
<proteinExistence type="predicted"/>
<name>A0ABZ0CUS7_9BURK</name>
<feature type="transmembrane region" description="Helical" evidence="1">
    <location>
        <begin position="109"/>
        <end position="127"/>
    </location>
</feature>
<organism evidence="2 3">
    <name type="scientific">Piscinibacter gummiphilus</name>
    <dbReference type="NCBI Taxonomy" id="946333"/>
    <lineage>
        <taxon>Bacteria</taxon>
        <taxon>Pseudomonadati</taxon>
        <taxon>Pseudomonadota</taxon>
        <taxon>Betaproteobacteria</taxon>
        <taxon>Burkholderiales</taxon>
        <taxon>Sphaerotilaceae</taxon>
        <taxon>Piscinibacter</taxon>
    </lineage>
</organism>
<accession>A0ABZ0CUS7</accession>
<keyword evidence="1" id="KW-0812">Transmembrane</keyword>
<evidence type="ECO:0000313" key="3">
    <source>
        <dbReference type="Proteomes" id="UP001303946"/>
    </source>
</evidence>
<feature type="transmembrane region" description="Helical" evidence="1">
    <location>
        <begin position="84"/>
        <end position="102"/>
    </location>
</feature>
<feature type="transmembrane region" description="Helical" evidence="1">
    <location>
        <begin position="59"/>
        <end position="78"/>
    </location>
</feature>
<protein>
    <submittedName>
        <fullName evidence="2">Uncharacterized protein</fullName>
    </submittedName>
</protein>
<evidence type="ECO:0000256" key="1">
    <source>
        <dbReference type="SAM" id="Phobius"/>
    </source>
</evidence>